<keyword evidence="2" id="KW-0812">Transmembrane</keyword>
<dbReference type="SMART" id="SM00278">
    <property type="entry name" value="HhH1"/>
    <property type="match status" value="2"/>
</dbReference>
<dbReference type="PANTHER" id="PTHR21180">
    <property type="entry name" value="ENDONUCLEASE/EXONUCLEASE/PHOSPHATASE FAMILY DOMAIN-CONTAINING PROTEIN 1"/>
    <property type="match status" value="1"/>
</dbReference>
<feature type="domain" description="Helix-hairpin-helix DNA-binding motif class 1" evidence="3">
    <location>
        <begin position="163"/>
        <end position="182"/>
    </location>
</feature>
<feature type="transmembrane region" description="Helical" evidence="2">
    <location>
        <begin position="9"/>
        <end position="26"/>
    </location>
</feature>
<dbReference type="Gene3D" id="3.10.560.10">
    <property type="entry name" value="Outer membrane lipoprotein wza domain like"/>
    <property type="match status" value="1"/>
</dbReference>
<dbReference type="SUPFAM" id="SSF47781">
    <property type="entry name" value="RuvA domain 2-like"/>
    <property type="match status" value="1"/>
</dbReference>
<dbReference type="Pfam" id="PF10531">
    <property type="entry name" value="SLBB"/>
    <property type="match status" value="1"/>
</dbReference>
<proteinExistence type="predicted"/>
<evidence type="ECO:0000256" key="2">
    <source>
        <dbReference type="SAM" id="Phobius"/>
    </source>
</evidence>
<dbReference type="NCBIfam" id="TIGR00426">
    <property type="entry name" value="competence protein ComEA helix-hairpin-helix repeat region"/>
    <property type="match status" value="1"/>
</dbReference>
<feature type="domain" description="Helix-hairpin-helix DNA-binding motif class 1" evidence="3">
    <location>
        <begin position="192"/>
        <end position="211"/>
    </location>
</feature>
<dbReference type="InterPro" id="IPR051675">
    <property type="entry name" value="Endo/Exo/Phosphatase_dom_1"/>
</dbReference>
<organism evidence="4 5">
    <name type="scientific">Anaerococcus porci</name>
    <dbReference type="NCBI Taxonomy" id="2652269"/>
    <lineage>
        <taxon>Bacteria</taxon>
        <taxon>Bacillati</taxon>
        <taxon>Bacillota</taxon>
        <taxon>Tissierellia</taxon>
        <taxon>Tissierellales</taxon>
        <taxon>Peptoniphilaceae</taxon>
        <taxon>Anaerococcus</taxon>
    </lineage>
</organism>
<dbReference type="Pfam" id="PF12836">
    <property type="entry name" value="HHH_3"/>
    <property type="match status" value="1"/>
</dbReference>
<feature type="region of interest" description="Disordered" evidence="1">
    <location>
        <begin position="45"/>
        <end position="67"/>
    </location>
</feature>
<evidence type="ECO:0000259" key="3">
    <source>
        <dbReference type="SMART" id="SM00278"/>
    </source>
</evidence>
<dbReference type="InterPro" id="IPR019554">
    <property type="entry name" value="Soluble_ligand-bd"/>
</dbReference>
<comment type="caution">
    <text evidence="4">The sequence shown here is derived from an EMBL/GenBank/DDBJ whole genome shotgun (WGS) entry which is preliminary data.</text>
</comment>
<evidence type="ECO:0000313" key="5">
    <source>
        <dbReference type="Proteomes" id="UP000441925"/>
    </source>
</evidence>
<dbReference type="Proteomes" id="UP000441925">
    <property type="component" value="Unassembled WGS sequence"/>
</dbReference>
<dbReference type="GO" id="GO:0015628">
    <property type="term" value="P:protein secretion by the type II secretion system"/>
    <property type="evidence" value="ECO:0007669"/>
    <property type="project" value="TreeGrafter"/>
</dbReference>
<gene>
    <name evidence="4" type="ORF">FYJ26_00360</name>
</gene>
<keyword evidence="5" id="KW-1185">Reference proteome</keyword>
<dbReference type="AlphaFoldDB" id="A0A6N7VDF2"/>
<accession>A0A6N7VDF2</accession>
<name>A0A6N7VDF2_9FIRM</name>
<dbReference type="InterPro" id="IPR003583">
    <property type="entry name" value="Hlx-hairpin-Hlx_DNA-bd_motif"/>
</dbReference>
<dbReference type="GO" id="GO:0006281">
    <property type="term" value="P:DNA repair"/>
    <property type="evidence" value="ECO:0007669"/>
    <property type="project" value="InterPro"/>
</dbReference>
<dbReference type="EMBL" id="VULQ01000001">
    <property type="protein sequence ID" value="MSS76901.1"/>
    <property type="molecule type" value="Genomic_DNA"/>
</dbReference>
<dbReference type="InterPro" id="IPR010994">
    <property type="entry name" value="RuvA_2-like"/>
</dbReference>
<protein>
    <submittedName>
        <fullName evidence="4">Competence protein ComEA</fullName>
    </submittedName>
</protein>
<sequence length="215" mass="24225">MDNDKKDKIIIALAILIVLTLSYNFVNRKDNEELVINRNKDSISSLTNYKSNDNKDTFTTNSKSNDDSSIKVHISGEIKNPGVYTVNKNDRLDNLVKNAGGLSDDADINRINLALRLEDQMRIIIPNINDKKSDQEQINQADVLVTDANKNKHKVNINTADKATLMTLPNIGEKRALAIIEYREGNKFNKIEDIKNVSGIGDKYFEAMKDMIVVD</sequence>
<evidence type="ECO:0000313" key="4">
    <source>
        <dbReference type="EMBL" id="MSS76901.1"/>
    </source>
</evidence>
<reference evidence="4 5" key="1">
    <citation type="submission" date="2019-08" db="EMBL/GenBank/DDBJ databases">
        <title>In-depth cultivation of the pig gut microbiome towards novel bacterial diversity and tailored functional studies.</title>
        <authorList>
            <person name="Wylensek D."/>
            <person name="Hitch T.C.A."/>
            <person name="Clavel T."/>
        </authorList>
    </citation>
    <scope>NUCLEOTIDE SEQUENCE [LARGE SCALE GENOMIC DNA]</scope>
    <source>
        <strain evidence="4 5">WCA-380-WT-2B</strain>
    </source>
</reference>
<feature type="compositionally biased region" description="Polar residues" evidence="1">
    <location>
        <begin position="45"/>
        <end position="63"/>
    </location>
</feature>
<dbReference type="PANTHER" id="PTHR21180:SF32">
    <property type="entry name" value="ENDONUCLEASE_EXONUCLEASE_PHOSPHATASE FAMILY DOMAIN-CONTAINING PROTEIN 1"/>
    <property type="match status" value="1"/>
</dbReference>
<keyword evidence="2" id="KW-1133">Transmembrane helix</keyword>
<dbReference type="GO" id="GO:0003677">
    <property type="term" value="F:DNA binding"/>
    <property type="evidence" value="ECO:0007669"/>
    <property type="project" value="InterPro"/>
</dbReference>
<dbReference type="GO" id="GO:0015627">
    <property type="term" value="C:type II protein secretion system complex"/>
    <property type="evidence" value="ECO:0007669"/>
    <property type="project" value="TreeGrafter"/>
</dbReference>
<dbReference type="RefSeq" id="WP_154538757.1">
    <property type="nucleotide sequence ID" value="NZ_JAXDSU010000003.1"/>
</dbReference>
<dbReference type="InterPro" id="IPR004509">
    <property type="entry name" value="Competence_ComEA_HhH"/>
</dbReference>
<keyword evidence="2" id="KW-0472">Membrane</keyword>
<dbReference type="Gene3D" id="1.10.150.310">
    <property type="entry name" value="Tex RuvX-like domain-like"/>
    <property type="match status" value="1"/>
</dbReference>
<evidence type="ECO:0000256" key="1">
    <source>
        <dbReference type="SAM" id="MobiDB-lite"/>
    </source>
</evidence>